<comment type="similarity">
    <text evidence="2">Belongs to the ODC antizyme family.</text>
</comment>
<dbReference type="GO" id="GO:0075523">
    <property type="term" value="P:viral translational frameshifting"/>
    <property type="evidence" value="ECO:0007669"/>
    <property type="project" value="UniProtKB-KW"/>
</dbReference>
<evidence type="ECO:0000256" key="2">
    <source>
        <dbReference type="ARBA" id="ARBA00008796"/>
    </source>
</evidence>
<protein>
    <recommendedName>
        <fullName evidence="4">Ornithine decarboxylase antizyme</fullName>
    </recommendedName>
</protein>
<evidence type="ECO:0000313" key="7">
    <source>
        <dbReference type="Proteomes" id="UP000789342"/>
    </source>
</evidence>
<organism evidence="6 7">
    <name type="scientific">Acaulospora morrowiae</name>
    <dbReference type="NCBI Taxonomy" id="94023"/>
    <lineage>
        <taxon>Eukaryota</taxon>
        <taxon>Fungi</taxon>
        <taxon>Fungi incertae sedis</taxon>
        <taxon>Mucoromycota</taxon>
        <taxon>Glomeromycotina</taxon>
        <taxon>Glomeromycetes</taxon>
        <taxon>Diversisporales</taxon>
        <taxon>Acaulosporaceae</taxon>
        <taxon>Acaulospora</taxon>
    </lineage>
</organism>
<dbReference type="InterPro" id="IPR038581">
    <property type="entry name" value="ODC_AZ_sf"/>
</dbReference>
<dbReference type="PANTHER" id="PTHR10279">
    <property type="entry name" value="ORNITHINE DECARBOXYLASE ANTIZYME"/>
    <property type="match status" value="1"/>
</dbReference>
<dbReference type="OrthoDB" id="5959761at2759"/>
<dbReference type="GO" id="GO:0045732">
    <property type="term" value="P:positive regulation of protein catabolic process"/>
    <property type="evidence" value="ECO:0007669"/>
    <property type="project" value="TreeGrafter"/>
</dbReference>
<dbReference type="GO" id="GO:0005634">
    <property type="term" value="C:nucleus"/>
    <property type="evidence" value="ECO:0007669"/>
    <property type="project" value="TreeGrafter"/>
</dbReference>
<gene>
    <name evidence="6" type="ORF">AMORRO_LOCUS2472</name>
</gene>
<evidence type="ECO:0000256" key="5">
    <source>
        <dbReference type="ARBA" id="ARBA00022758"/>
    </source>
</evidence>
<dbReference type="EMBL" id="CAJVPV010001047">
    <property type="protein sequence ID" value="CAG8484511.1"/>
    <property type="molecule type" value="Genomic_DNA"/>
</dbReference>
<dbReference type="GO" id="GO:0008073">
    <property type="term" value="F:ornithine decarboxylase inhibitor activity"/>
    <property type="evidence" value="ECO:0007669"/>
    <property type="project" value="InterPro"/>
</dbReference>
<keyword evidence="7" id="KW-1185">Reference proteome</keyword>
<name>A0A9N8ZA59_9GLOM</name>
<evidence type="ECO:0000256" key="1">
    <source>
        <dbReference type="ARBA" id="ARBA00002307"/>
    </source>
</evidence>
<comment type="subunit">
    <text evidence="3">Interacts with ODC and thereby sterically blocks ODC homodimerization.</text>
</comment>
<comment type="caution">
    <text evidence="6">The sequence shown here is derived from an EMBL/GenBank/DDBJ whole genome shotgun (WGS) entry which is preliminary data.</text>
</comment>
<dbReference type="Proteomes" id="UP000789342">
    <property type="component" value="Unassembled WGS sequence"/>
</dbReference>
<dbReference type="SUPFAM" id="SSF55729">
    <property type="entry name" value="Acyl-CoA N-acyltransferases (Nat)"/>
    <property type="match status" value="1"/>
</dbReference>
<keyword evidence="5" id="KW-0688">Ribosomal frameshifting</keyword>
<dbReference type="Gene3D" id="3.40.630.60">
    <property type="match status" value="1"/>
</dbReference>
<evidence type="ECO:0000256" key="4">
    <source>
        <dbReference type="ARBA" id="ARBA00017712"/>
    </source>
</evidence>
<evidence type="ECO:0000313" key="6">
    <source>
        <dbReference type="EMBL" id="CAG8484511.1"/>
    </source>
</evidence>
<dbReference type="GO" id="GO:0005737">
    <property type="term" value="C:cytoplasm"/>
    <property type="evidence" value="ECO:0007669"/>
    <property type="project" value="TreeGrafter"/>
</dbReference>
<dbReference type="InterPro" id="IPR002993">
    <property type="entry name" value="ODC_AZ"/>
</dbReference>
<dbReference type="InterPro" id="IPR016181">
    <property type="entry name" value="Acyl_CoA_acyltransferase"/>
</dbReference>
<reference evidence="6" key="1">
    <citation type="submission" date="2021-06" db="EMBL/GenBank/DDBJ databases">
        <authorList>
            <person name="Kallberg Y."/>
            <person name="Tangrot J."/>
            <person name="Rosling A."/>
        </authorList>
    </citation>
    <scope>NUCLEOTIDE SEQUENCE</scope>
    <source>
        <strain evidence="6">CL551</strain>
    </source>
</reference>
<accession>A0A9N8ZA59</accession>
<dbReference type="AlphaFoldDB" id="A0A9N8ZA59"/>
<comment type="function">
    <text evidence="1">Ornithine decarboxylase (ODC) antizyme protein that negatively regulates ODC activity and intracellular polyamine biosynthesis in response to increased intracellular polyamine levels. Binds to ODC monomers, inhibiting the assembly of the functional ODC homodimer, and targets the monomers for ubiquitin-independent proteolytic destruction by the 26S proteasome.</text>
</comment>
<dbReference type="Pfam" id="PF02100">
    <property type="entry name" value="ODC_AZ"/>
    <property type="match status" value="1"/>
</dbReference>
<proteinExistence type="inferred from homology"/>
<evidence type="ECO:0000256" key="3">
    <source>
        <dbReference type="ARBA" id="ARBA00011486"/>
    </source>
</evidence>
<dbReference type="PANTHER" id="PTHR10279:SF10">
    <property type="entry name" value="ORNITHINE DECARBOXYLASE ANTIZYME"/>
    <property type="match status" value="1"/>
</dbReference>
<sequence>MNLNLAELNFSQFRNEIPLLLARGNTSIILPWERRLDGIPDMTPEFFLNLGEHILAFDKTSSFTKKFFRGVPAKVDQVNIISLHDPQNCIWEGFVMDGIFFLEGNIELKERMVSIIELAEESLKCNSLVVCLDKKLPNISTFIRDFLYVGFELVWPGTIDHNTNEYILVGMEL</sequence>